<dbReference type="Proteomes" id="UP000283634">
    <property type="component" value="Unassembled WGS sequence"/>
</dbReference>
<accession>A0A3R7NW34</accession>
<reference evidence="3 4" key="1">
    <citation type="journal article" date="2018" name="BMC Genomics">
        <title>Genomic comparison of Trypanosoma conorhini and Trypanosoma rangeli to Trypanosoma cruzi strains of high and low virulence.</title>
        <authorList>
            <person name="Bradwell K.R."/>
            <person name="Koparde V.N."/>
            <person name="Matveyev A.V."/>
            <person name="Serrano M.G."/>
            <person name="Alves J.M."/>
            <person name="Parikh H."/>
            <person name="Huang B."/>
            <person name="Lee V."/>
            <person name="Espinosa-Alvarez O."/>
            <person name="Ortiz P.A."/>
            <person name="Costa-Martins A.G."/>
            <person name="Teixeira M.M."/>
            <person name="Buck G.A."/>
        </authorList>
    </citation>
    <scope>NUCLEOTIDE SEQUENCE [LARGE SCALE GENOMIC DNA]</scope>
    <source>
        <strain evidence="3 4">AM80</strain>
    </source>
</reference>
<keyword evidence="2" id="KW-0732">Signal</keyword>
<organism evidence="3 4">
    <name type="scientific">Trypanosoma rangeli</name>
    <dbReference type="NCBI Taxonomy" id="5698"/>
    <lineage>
        <taxon>Eukaryota</taxon>
        <taxon>Discoba</taxon>
        <taxon>Euglenozoa</taxon>
        <taxon>Kinetoplastea</taxon>
        <taxon>Metakinetoplastina</taxon>
        <taxon>Trypanosomatida</taxon>
        <taxon>Trypanosomatidae</taxon>
        <taxon>Trypanosoma</taxon>
        <taxon>Herpetosoma</taxon>
    </lineage>
</organism>
<dbReference type="AlphaFoldDB" id="A0A3R7NW34"/>
<gene>
    <name evidence="3" type="ORF">TraAM80_02662</name>
</gene>
<feature type="transmembrane region" description="Helical" evidence="1">
    <location>
        <begin position="61"/>
        <end position="81"/>
    </location>
</feature>
<evidence type="ECO:0000256" key="2">
    <source>
        <dbReference type="SAM" id="SignalP"/>
    </source>
</evidence>
<comment type="caution">
    <text evidence="3">The sequence shown here is derived from an EMBL/GenBank/DDBJ whole genome shotgun (WGS) entry which is preliminary data.</text>
</comment>
<keyword evidence="1" id="KW-0812">Transmembrane</keyword>
<dbReference type="RefSeq" id="XP_029240517.1">
    <property type="nucleotide sequence ID" value="XM_029379661.1"/>
</dbReference>
<proteinExistence type="predicted"/>
<evidence type="ECO:0000256" key="1">
    <source>
        <dbReference type="SAM" id="Phobius"/>
    </source>
</evidence>
<feature type="chain" id="PRO_5018712617" evidence="2">
    <location>
        <begin position="25"/>
        <end position="203"/>
    </location>
</feature>
<name>A0A3R7NW34_TRYRA</name>
<sequence length="203" mass="23123">MSNEADQQCFLALVMETLVRVVAASTTRTAEWWTMIVGTMGELLLRIEEVRMQQQQRGEKTLLFLPLYSAVSAMVVLSPLLGKNRRPAGAKSDEGEMRDTSVFHDNVIRLLREIMQSVLNQPTSFGNAYSVVLVLLAQMEMWEDAHRLLCKLDESNEEGAASHGISSIVVDQRVWAWLFRSARDAGRADICLFLRQRREKLFY</sequence>
<evidence type="ECO:0000313" key="4">
    <source>
        <dbReference type="Proteomes" id="UP000283634"/>
    </source>
</evidence>
<keyword evidence="1" id="KW-1133">Transmembrane helix</keyword>
<dbReference type="EMBL" id="MKGL01000062">
    <property type="protein sequence ID" value="RNF08636.1"/>
    <property type="molecule type" value="Genomic_DNA"/>
</dbReference>
<keyword evidence="4" id="KW-1185">Reference proteome</keyword>
<evidence type="ECO:0000313" key="3">
    <source>
        <dbReference type="EMBL" id="RNF08636.1"/>
    </source>
</evidence>
<feature type="signal peptide" evidence="2">
    <location>
        <begin position="1"/>
        <end position="24"/>
    </location>
</feature>
<dbReference type="VEuPathDB" id="TriTrypDB:TRSC58_01407"/>
<protein>
    <submittedName>
        <fullName evidence="3">Uncharacterized protein</fullName>
    </submittedName>
</protein>
<dbReference type="GeneID" id="40326595"/>
<keyword evidence="1" id="KW-0472">Membrane</keyword>